<sequence>MLQNGQSVAMNGSGFLNLNRLLLAVAAFLLIVCQPAFAEKRVALVLGNSAYRNTAPLANPVNDASVMAATLKNAGFDAVDFRKDLPAVETRRALREFADLARDADIALVYYAGHGIEVDGANYLIPVDARLERDTDVYDEALSLDRILVAIEPARKLRLVILDACRDNPFAKTMKRTLATRAIGQGLAKVEPTSPNVLIAYSAKAGSTAADGDGKNSPFTIALSKFLPTPGLDVRRAFGYVRDDVLKTTNNRQEPFVYGSLGGEDVPLVPAPAKPAPPAAAAAPTAPAPTPQSEARRDYELALQIGNRSAMNAFLAQYPNGYYANLARLQLEKFAAEDARVAATEKARLAEQERARLAAEGAQKAQQAKAEADAKAAEAARLAAERAKQVAQEQATAAEQKRQADAALADRAAASKAAPDQPATQAAAAPSAPPASPEKSTTVAALATGSPEADVVKSVQTELRRVGCLTGAVDGDWNAASQRSLTLFNRYAGTKLDIKAASVDTLDAVKLKQSRVCPLVCERGYKADGDRCTRIVCAEGSFLNDDNECEKRRERKPVAKRDGDERPSRRERERAFNPQREPQVPSAAIPRPQGRARAEGDGSGQIMCDAYLCRPVRRGCHLEYRGGGGPGGNTGNVEVCN</sequence>
<protein>
    <submittedName>
        <fullName evidence="3">Putative caspase-like protein</fullName>
    </submittedName>
</protein>
<dbReference type="AlphaFoldDB" id="A0A560M177"/>
<evidence type="ECO:0000256" key="1">
    <source>
        <dbReference type="SAM" id="MobiDB-lite"/>
    </source>
</evidence>
<dbReference type="EMBL" id="VITY01000004">
    <property type="protein sequence ID" value="TWC01220.1"/>
    <property type="molecule type" value="Genomic_DNA"/>
</dbReference>
<gene>
    <name evidence="3" type="ORF">FBZ93_104499</name>
</gene>
<dbReference type="PANTHER" id="PTHR22576">
    <property type="entry name" value="MUCOSA ASSOCIATED LYMPHOID TISSUE LYMPHOMA TRANSLOCATION PROTEIN 1/PARACASPASE"/>
    <property type="match status" value="1"/>
</dbReference>
<dbReference type="SUPFAM" id="SSF52129">
    <property type="entry name" value="Caspase-like"/>
    <property type="match status" value="1"/>
</dbReference>
<feature type="compositionally biased region" description="Basic and acidic residues" evidence="1">
    <location>
        <begin position="549"/>
        <end position="575"/>
    </location>
</feature>
<feature type="compositionally biased region" description="Low complexity" evidence="1">
    <location>
        <begin position="405"/>
        <end position="430"/>
    </location>
</feature>
<comment type="caution">
    <text evidence="3">The sequence shown here is derived from an EMBL/GenBank/DDBJ whole genome shotgun (WGS) entry which is preliminary data.</text>
</comment>
<organism evidence="3 4">
    <name type="scientific">Bradyrhizobium macuxiense</name>
    <dbReference type="NCBI Taxonomy" id="1755647"/>
    <lineage>
        <taxon>Bacteria</taxon>
        <taxon>Pseudomonadati</taxon>
        <taxon>Pseudomonadota</taxon>
        <taxon>Alphaproteobacteria</taxon>
        <taxon>Hyphomicrobiales</taxon>
        <taxon>Nitrobacteraceae</taxon>
        <taxon>Bradyrhizobium</taxon>
    </lineage>
</organism>
<keyword evidence="4" id="KW-1185">Reference proteome</keyword>
<feature type="domain" description="Caspase family p20" evidence="2">
    <location>
        <begin position="39"/>
        <end position="169"/>
    </location>
</feature>
<proteinExistence type="predicted"/>
<dbReference type="PROSITE" id="PS50208">
    <property type="entry name" value="CASPASE_P20"/>
    <property type="match status" value="1"/>
</dbReference>
<feature type="region of interest" description="Disordered" evidence="1">
    <location>
        <begin position="272"/>
        <end position="294"/>
    </location>
</feature>
<feature type="region of interest" description="Disordered" evidence="1">
    <location>
        <begin position="391"/>
        <end position="444"/>
    </location>
</feature>
<dbReference type="InterPro" id="IPR052039">
    <property type="entry name" value="Caspase-related_regulators"/>
</dbReference>
<name>A0A560M177_9BRAD</name>
<dbReference type="InterPro" id="IPR001309">
    <property type="entry name" value="Pept_C14_p20"/>
</dbReference>
<dbReference type="InterPro" id="IPR011600">
    <property type="entry name" value="Pept_C14_caspase"/>
</dbReference>
<dbReference type="Proteomes" id="UP000321304">
    <property type="component" value="Unassembled WGS sequence"/>
</dbReference>
<dbReference type="Pfam" id="PF00656">
    <property type="entry name" value="Peptidase_C14"/>
    <property type="match status" value="1"/>
</dbReference>
<dbReference type="GO" id="GO:0004197">
    <property type="term" value="F:cysteine-type endopeptidase activity"/>
    <property type="evidence" value="ECO:0007669"/>
    <property type="project" value="InterPro"/>
</dbReference>
<accession>A0A560M177</accession>
<reference evidence="3 4" key="1">
    <citation type="submission" date="2019-06" db="EMBL/GenBank/DDBJ databases">
        <title>Genomic Encyclopedia of Type Strains, Phase IV (KMG-V): Genome sequencing to study the core and pangenomes of soil and plant-associated prokaryotes.</title>
        <authorList>
            <person name="Whitman W."/>
        </authorList>
    </citation>
    <scope>NUCLEOTIDE SEQUENCE [LARGE SCALE GENOMIC DNA]</scope>
    <source>
        <strain evidence="3 4">BR 10355</strain>
    </source>
</reference>
<feature type="region of interest" description="Disordered" evidence="1">
    <location>
        <begin position="548"/>
        <end position="602"/>
    </location>
</feature>
<evidence type="ECO:0000259" key="2">
    <source>
        <dbReference type="PROSITE" id="PS50208"/>
    </source>
</evidence>
<evidence type="ECO:0000313" key="4">
    <source>
        <dbReference type="Proteomes" id="UP000321304"/>
    </source>
</evidence>
<evidence type="ECO:0000313" key="3">
    <source>
        <dbReference type="EMBL" id="TWC01220.1"/>
    </source>
</evidence>
<dbReference type="GO" id="GO:0006508">
    <property type="term" value="P:proteolysis"/>
    <property type="evidence" value="ECO:0007669"/>
    <property type="project" value="InterPro"/>
</dbReference>
<dbReference type="InterPro" id="IPR029030">
    <property type="entry name" value="Caspase-like_dom_sf"/>
</dbReference>
<dbReference type="PANTHER" id="PTHR22576:SF37">
    <property type="entry name" value="MUCOSA-ASSOCIATED LYMPHOID TISSUE LYMPHOMA TRANSLOCATION PROTEIN 1"/>
    <property type="match status" value="1"/>
</dbReference>
<dbReference type="Gene3D" id="3.40.50.1460">
    <property type="match status" value="1"/>
</dbReference>